<dbReference type="SMART" id="SM00239">
    <property type="entry name" value="C2"/>
    <property type="match status" value="2"/>
</dbReference>
<evidence type="ECO:0000256" key="1">
    <source>
        <dbReference type="ARBA" id="ARBA00009048"/>
    </source>
</evidence>
<feature type="domain" description="C2" evidence="3">
    <location>
        <begin position="109"/>
        <end position="236"/>
    </location>
</feature>
<evidence type="ECO:0008006" key="6">
    <source>
        <dbReference type="Google" id="ProtNLM"/>
    </source>
</evidence>
<organism evidence="5">
    <name type="scientific">Attheya septentrionalis</name>
    <dbReference type="NCBI Taxonomy" id="420275"/>
    <lineage>
        <taxon>Eukaryota</taxon>
        <taxon>Sar</taxon>
        <taxon>Stramenopiles</taxon>
        <taxon>Ochrophyta</taxon>
        <taxon>Bacillariophyta</taxon>
        <taxon>Coscinodiscophyceae</taxon>
        <taxon>Chaetocerotophycidae</taxon>
        <taxon>Chaetocerotales</taxon>
        <taxon>Attheyaceae</taxon>
        <taxon>Attheya</taxon>
    </lineage>
</organism>
<dbReference type="Pfam" id="PF07002">
    <property type="entry name" value="Copine"/>
    <property type="match status" value="1"/>
</dbReference>
<dbReference type="CDD" id="cd04047">
    <property type="entry name" value="C2B_Copine"/>
    <property type="match status" value="1"/>
</dbReference>
<dbReference type="PROSITE" id="PS50234">
    <property type="entry name" value="VWFA"/>
    <property type="match status" value="1"/>
</dbReference>
<gene>
    <name evidence="5" type="ORF">ASEP1449_LOCUS17860</name>
</gene>
<comment type="similarity">
    <text evidence="1">Belongs to the copine family.</text>
</comment>
<dbReference type="AlphaFoldDB" id="A0A7S2XT69"/>
<dbReference type="GO" id="GO:0071277">
    <property type="term" value="P:cellular response to calcium ion"/>
    <property type="evidence" value="ECO:0007669"/>
    <property type="project" value="TreeGrafter"/>
</dbReference>
<feature type="domain" description="VWFA" evidence="4">
    <location>
        <begin position="299"/>
        <end position="514"/>
    </location>
</feature>
<dbReference type="InterPro" id="IPR037768">
    <property type="entry name" value="C2B_Copine"/>
</dbReference>
<dbReference type="Gene3D" id="3.40.50.410">
    <property type="entry name" value="von Willebrand factor, type A domain"/>
    <property type="match status" value="1"/>
</dbReference>
<dbReference type="SUPFAM" id="SSF49562">
    <property type="entry name" value="C2 domain (Calcium/lipid-binding domain, CaLB)"/>
    <property type="match status" value="2"/>
</dbReference>
<dbReference type="PANTHER" id="PTHR10857:SF106">
    <property type="entry name" value="C2 DOMAIN-CONTAINING PROTEIN"/>
    <property type="match status" value="1"/>
</dbReference>
<dbReference type="GO" id="GO:0005544">
    <property type="term" value="F:calcium-dependent phospholipid binding"/>
    <property type="evidence" value="ECO:0007669"/>
    <property type="project" value="InterPro"/>
</dbReference>
<dbReference type="Pfam" id="PF00168">
    <property type="entry name" value="C2"/>
    <property type="match status" value="2"/>
</dbReference>
<dbReference type="PROSITE" id="PS50004">
    <property type="entry name" value="C2"/>
    <property type="match status" value="2"/>
</dbReference>
<protein>
    <recommendedName>
        <fullName evidence="6">C2 domain-containing protein</fullName>
    </recommendedName>
</protein>
<dbReference type="InterPro" id="IPR035892">
    <property type="entry name" value="C2_domain_sf"/>
</dbReference>
<dbReference type="SMART" id="SM00327">
    <property type="entry name" value="VWA"/>
    <property type="match status" value="1"/>
</dbReference>
<dbReference type="GO" id="GO:0005886">
    <property type="term" value="C:plasma membrane"/>
    <property type="evidence" value="ECO:0007669"/>
    <property type="project" value="TreeGrafter"/>
</dbReference>
<evidence type="ECO:0000259" key="3">
    <source>
        <dbReference type="PROSITE" id="PS50004"/>
    </source>
</evidence>
<accession>A0A7S2XT69</accession>
<dbReference type="SUPFAM" id="SSF53300">
    <property type="entry name" value="vWA-like"/>
    <property type="match status" value="1"/>
</dbReference>
<dbReference type="PANTHER" id="PTHR10857">
    <property type="entry name" value="COPINE"/>
    <property type="match status" value="1"/>
</dbReference>
<dbReference type="EMBL" id="HBHQ01026394">
    <property type="protein sequence ID" value="CAD9826026.1"/>
    <property type="molecule type" value="Transcribed_RNA"/>
</dbReference>
<dbReference type="InterPro" id="IPR010734">
    <property type="entry name" value="Copine_C"/>
</dbReference>
<name>A0A7S2XT69_9STRA</name>
<evidence type="ECO:0000256" key="2">
    <source>
        <dbReference type="ARBA" id="ARBA00022737"/>
    </source>
</evidence>
<dbReference type="Gene3D" id="2.60.40.150">
    <property type="entry name" value="C2 domain"/>
    <property type="match status" value="2"/>
</dbReference>
<feature type="domain" description="C2" evidence="3">
    <location>
        <begin position="1"/>
        <end position="106"/>
    </location>
</feature>
<sequence>MKLQLSLRASDLKNAAGIGRGTSDPFAVVTHMDTTSTVLGKTETIKNTLDPDWAKVFVFDYELGTPMHVAVSLYDEVRKGENISMGSVLFDVGSLLGAYGNTKGKTIKRGGVVFARVGKFEENGTMRLKLKGIKLKNTEGFLRKSDPFFELKTREDSDGVGTSWDSVFRSKTVKDNLSPIWSDAVVSLGTLCHGNMDRPIKICVYDYESSGEHVLMGELETTVNNLVIAKEQEEDGALSLRKKGSESGKIVVLKADIYGVENLSDDMAAASVSDDGVRSSIKAKTPTFIEYISGGCELNLCVAIDFTGSNGDPRIPGTLHFRHADGSKNDYEKAISAIGSILEKYDSNQKFPVYGFGAKFSGVVRHCFQCGPIQEVDGVGGVLSAYQEVFRSGLIMSGPTVFTEVILTSAKKAADAQVAAEKEGKQAYSILLIITDGSVSDVNATAEALSAASESPLSIVIVGVGEADFNSMEFLDEAKSEGGRDIAQFVEFNAHSHSPQSLTSTTLQEIPNQLVEFFTSHDQFPNATVHANEDEIVVEAEEEEIDLSLDFGDDAEITVSGGEPFSRNVF</sequence>
<keyword evidence="2" id="KW-0677">Repeat</keyword>
<evidence type="ECO:0000259" key="4">
    <source>
        <dbReference type="PROSITE" id="PS50234"/>
    </source>
</evidence>
<dbReference type="InterPro" id="IPR036465">
    <property type="entry name" value="vWFA_dom_sf"/>
</dbReference>
<dbReference type="InterPro" id="IPR000008">
    <property type="entry name" value="C2_dom"/>
</dbReference>
<dbReference type="InterPro" id="IPR002035">
    <property type="entry name" value="VWF_A"/>
</dbReference>
<evidence type="ECO:0000313" key="5">
    <source>
        <dbReference type="EMBL" id="CAD9826026.1"/>
    </source>
</evidence>
<dbReference type="InterPro" id="IPR045052">
    <property type="entry name" value="Copine"/>
</dbReference>
<reference evidence="5" key="1">
    <citation type="submission" date="2021-01" db="EMBL/GenBank/DDBJ databases">
        <authorList>
            <person name="Corre E."/>
            <person name="Pelletier E."/>
            <person name="Niang G."/>
            <person name="Scheremetjew M."/>
            <person name="Finn R."/>
            <person name="Kale V."/>
            <person name="Holt S."/>
            <person name="Cochrane G."/>
            <person name="Meng A."/>
            <person name="Brown T."/>
            <person name="Cohen L."/>
        </authorList>
    </citation>
    <scope>NUCLEOTIDE SEQUENCE</scope>
    <source>
        <strain evidence="5">CCMP2084</strain>
    </source>
</reference>
<proteinExistence type="inferred from homology"/>